<gene>
    <name evidence="9" type="primary">tsgA</name>
    <name evidence="10" type="ORF">EV682_101549</name>
    <name evidence="9" type="ORF">NCTC11159_00567</name>
</gene>
<dbReference type="PROSITE" id="PS50850">
    <property type="entry name" value="MFS"/>
    <property type="match status" value="1"/>
</dbReference>
<reference evidence="9 11" key="1">
    <citation type="submission" date="2018-06" db="EMBL/GenBank/DDBJ databases">
        <authorList>
            <consortium name="Pathogen Informatics"/>
            <person name="Doyle S."/>
        </authorList>
    </citation>
    <scope>NUCLEOTIDE SEQUENCE [LARGE SCALE GENOMIC DNA]</scope>
    <source>
        <strain evidence="9 11">NCTC11159</strain>
    </source>
</reference>
<evidence type="ECO:0000256" key="5">
    <source>
        <dbReference type="ARBA" id="ARBA00022989"/>
    </source>
</evidence>
<dbReference type="Pfam" id="PF07690">
    <property type="entry name" value="MFS_1"/>
    <property type="match status" value="1"/>
</dbReference>
<evidence type="ECO:0000256" key="6">
    <source>
        <dbReference type="ARBA" id="ARBA00023136"/>
    </source>
</evidence>
<evidence type="ECO:0000256" key="4">
    <source>
        <dbReference type="ARBA" id="ARBA00022692"/>
    </source>
</evidence>
<dbReference type="SUPFAM" id="SSF103473">
    <property type="entry name" value="MFS general substrate transporter"/>
    <property type="match status" value="1"/>
</dbReference>
<dbReference type="GO" id="GO:0022857">
    <property type="term" value="F:transmembrane transporter activity"/>
    <property type="evidence" value="ECO:0007669"/>
    <property type="project" value="InterPro"/>
</dbReference>
<dbReference type="Proteomes" id="UP000255108">
    <property type="component" value="Unassembled WGS sequence"/>
</dbReference>
<dbReference type="InterPro" id="IPR020846">
    <property type="entry name" value="MFS_dom"/>
</dbReference>
<evidence type="ECO:0000259" key="8">
    <source>
        <dbReference type="PROSITE" id="PS50850"/>
    </source>
</evidence>
<feature type="transmembrane region" description="Helical" evidence="7">
    <location>
        <begin position="136"/>
        <end position="159"/>
    </location>
</feature>
<comment type="similarity">
    <text evidence="2">Belongs to the major facilitator superfamily.</text>
</comment>
<feature type="transmembrane region" description="Helical" evidence="7">
    <location>
        <begin position="334"/>
        <end position="358"/>
    </location>
</feature>
<dbReference type="EMBL" id="UGHR01000001">
    <property type="protein sequence ID" value="STQ89542.1"/>
    <property type="molecule type" value="Genomic_DNA"/>
</dbReference>
<feature type="transmembrane region" description="Helical" evidence="7">
    <location>
        <begin position="301"/>
        <end position="322"/>
    </location>
</feature>
<dbReference type="RefSeq" id="WP_115225982.1">
    <property type="nucleotide sequence ID" value="NZ_CAWOLO010000001.1"/>
</dbReference>
<protein>
    <submittedName>
        <fullName evidence="9">Putative transporter</fullName>
    </submittedName>
    <submittedName>
        <fullName evidence="10">TsgA-like MFS transporter</fullName>
    </submittedName>
</protein>
<feature type="transmembrane region" description="Helical" evidence="7">
    <location>
        <begin position="12"/>
        <end position="34"/>
    </location>
</feature>
<dbReference type="PANTHER" id="PTHR23514:SF3">
    <property type="entry name" value="BYPASS OF STOP CODON PROTEIN 6"/>
    <property type="match status" value="1"/>
</dbReference>
<organism evidence="9 11">
    <name type="scientific">Iodobacter fluviatilis</name>
    <dbReference type="NCBI Taxonomy" id="537"/>
    <lineage>
        <taxon>Bacteria</taxon>
        <taxon>Pseudomonadati</taxon>
        <taxon>Pseudomonadota</taxon>
        <taxon>Betaproteobacteria</taxon>
        <taxon>Neisseriales</taxon>
        <taxon>Chitinibacteraceae</taxon>
        <taxon>Iodobacter</taxon>
    </lineage>
</organism>
<keyword evidence="4 7" id="KW-0812">Transmembrane</keyword>
<keyword evidence="12" id="KW-1185">Reference proteome</keyword>
<evidence type="ECO:0000256" key="1">
    <source>
        <dbReference type="ARBA" id="ARBA00004127"/>
    </source>
</evidence>
<dbReference type="InterPro" id="IPR036259">
    <property type="entry name" value="MFS_trans_sf"/>
</dbReference>
<keyword evidence="5 7" id="KW-1133">Transmembrane helix</keyword>
<dbReference type="Gene3D" id="1.20.1250.20">
    <property type="entry name" value="MFS general substrate transporter like domains"/>
    <property type="match status" value="2"/>
</dbReference>
<feature type="transmembrane region" description="Helical" evidence="7">
    <location>
        <begin position="101"/>
        <end position="124"/>
    </location>
</feature>
<keyword evidence="3" id="KW-0813">Transport</keyword>
<dbReference type="GO" id="GO:0012505">
    <property type="term" value="C:endomembrane system"/>
    <property type="evidence" value="ECO:0007669"/>
    <property type="project" value="UniProtKB-SubCell"/>
</dbReference>
<keyword evidence="6 7" id="KW-0472">Membrane</keyword>
<dbReference type="Proteomes" id="UP000295794">
    <property type="component" value="Unassembled WGS sequence"/>
</dbReference>
<evidence type="ECO:0000256" key="7">
    <source>
        <dbReference type="SAM" id="Phobius"/>
    </source>
</evidence>
<feature type="transmembrane region" description="Helical" evidence="7">
    <location>
        <begin position="76"/>
        <end position="95"/>
    </location>
</feature>
<dbReference type="InterPro" id="IPR051788">
    <property type="entry name" value="MFS_Transporter"/>
</dbReference>
<name>A0A377Q421_9NEIS</name>
<dbReference type="OrthoDB" id="8577032at2"/>
<evidence type="ECO:0000256" key="2">
    <source>
        <dbReference type="ARBA" id="ARBA00008335"/>
    </source>
</evidence>
<feature type="domain" description="Major facilitator superfamily (MFS) profile" evidence="8">
    <location>
        <begin position="11"/>
        <end position="391"/>
    </location>
</feature>
<dbReference type="AlphaFoldDB" id="A0A377Q421"/>
<accession>A0A377Q421</accession>
<feature type="transmembrane region" description="Helical" evidence="7">
    <location>
        <begin position="276"/>
        <end position="295"/>
    </location>
</feature>
<feature type="transmembrane region" description="Helical" evidence="7">
    <location>
        <begin position="210"/>
        <end position="232"/>
    </location>
</feature>
<dbReference type="PANTHER" id="PTHR23514">
    <property type="entry name" value="BYPASS OF STOP CODON PROTEIN 6"/>
    <property type="match status" value="1"/>
</dbReference>
<comment type="subcellular location">
    <subcellularLocation>
        <location evidence="1">Endomembrane system</location>
        <topology evidence="1">Multi-pass membrane protein</topology>
    </subcellularLocation>
</comment>
<evidence type="ECO:0000313" key="12">
    <source>
        <dbReference type="Proteomes" id="UP000295794"/>
    </source>
</evidence>
<proteinExistence type="inferred from homology"/>
<dbReference type="InterPro" id="IPR011701">
    <property type="entry name" value="MFS"/>
</dbReference>
<dbReference type="GO" id="GO:0016020">
    <property type="term" value="C:membrane"/>
    <property type="evidence" value="ECO:0007669"/>
    <property type="project" value="TreeGrafter"/>
</dbReference>
<reference evidence="10 12" key="2">
    <citation type="submission" date="2019-03" db="EMBL/GenBank/DDBJ databases">
        <title>Genomic Encyclopedia of Type Strains, Phase IV (KMG-IV): sequencing the most valuable type-strain genomes for metagenomic binning, comparative biology and taxonomic classification.</title>
        <authorList>
            <person name="Goeker M."/>
        </authorList>
    </citation>
    <scope>NUCLEOTIDE SEQUENCE [LARGE SCALE GENOMIC DNA]</scope>
    <source>
        <strain evidence="10 12">DSM 3764</strain>
    </source>
</reference>
<evidence type="ECO:0000313" key="9">
    <source>
        <dbReference type="EMBL" id="STQ89542.1"/>
    </source>
</evidence>
<feature type="transmembrane region" description="Helical" evidence="7">
    <location>
        <begin position="165"/>
        <end position="184"/>
    </location>
</feature>
<feature type="transmembrane region" description="Helical" evidence="7">
    <location>
        <begin position="46"/>
        <end position="69"/>
    </location>
</feature>
<dbReference type="EMBL" id="SMBT01000001">
    <property type="protein sequence ID" value="TCU90515.1"/>
    <property type="molecule type" value="Genomic_DNA"/>
</dbReference>
<feature type="transmembrane region" description="Helical" evidence="7">
    <location>
        <begin position="364"/>
        <end position="386"/>
    </location>
</feature>
<dbReference type="NCBIfam" id="NF002982">
    <property type="entry name" value="PRK03699.1"/>
    <property type="match status" value="1"/>
</dbReference>
<evidence type="ECO:0000313" key="11">
    <source>
        <dbReference type="Proteomes" id="UP000255108"/>
    </source>
</evidence>
<evidence type="ECO:0000313" key="10">
    <source>
        <dbReference type="EMBL" id="TCU90515.1"/>
    </source>
</evidence>
<sequence length="398" mass="42959">MDVQKDSKKRLNLIAYVCYFFTGALITTLGLVLGPVSTAFHKDPGFIGQMFTLLNFGLFVPILVGGVLMQKYSIKSLLAIASAVTIALTVVLTVVPSITLFGFTVLMIGAAAGITMAVGSYLVVRINPDPKDRSSSLIFTDFFFSFAGVVLPVILGYLFKHNASWLVMYFLMSAISLLLIVLIAKAKFPTVEREVKSTDGTAVKEPWGKAIYYVCFAAFAFIYAELVFTMWLPTYLQDAVKLPVDTAALYVTLYWGSKATGLWLNHYTVRYVQLRTFLIASAIVGTASIATIANVPQATVIGVALVCFGFFNSGIYSGLISYGSLQVKVSPPSLISTILTCGSVGTLIFASVSAYIFSNYGLHWALNSSVIVYVFALIGIILAGSCSKAEELHGKLGL</sequence>
<evidence type="ECO:0000256" key="3">
    <source>
        <dbReference type="ARBA" id="ARBA00022448"/>
    </source>
</evidence>